<reference evidence="2" key="1">
    <citation type="journal article" date="2022" name="bioRxiv">
        <title>Sequencing and chromosome-scale assembly of the giantPleurodeles waltlgenome.</title>
        <authorList>
            <person name="Brown T."/>
            <person name="Elewa A."/>
            <person name="Iarovenko S."/>
            <person name="Subramanian E."/>
            <person name="Araus A.J."/>
            <person name="Petzold A."/>
            <person name="Susuki M."/>
            <person name="Suzuki K.-i.T."/>
            <person name="Hayashi T."/>
            <person name="Toyoda A."/>
            <person name="Oliveira C."/>
            <person name="Osipova E."/>
            <person name="Leigh N.D."/>
            <person name="Simon A."/>
            <person name="Yun M.H."/>
        </authorList>
    </citation>
    <scope>NUCLEOTIDE SEQUENCE</scope>
    <source>
        <strain evidence="2">20211129_DDA</strain>
        <tissue evidence="2">Liver</tissue>
    </source>
</reference>
<evidence type="ECO:0000256" key="1">
    <source>
        <dbReference type="SAM" id="MobiDB-lite"/>
    </source>
</evidence>
<dbReference type="EMBL" id="JANPWB010000008">
    <property type="protein sequence ID" value="KAJ1161902.1"/>
    <property type="molecule type" value="Genomic_DNA"/>
</dbReference>
<keyword evidence="3" id="KW-1185">Reference proteome</keyword>
<evidence type="ECO:0000313" key="3">
    <source>
        <dbReference type="Proteomes" id="UP001066276"/>
    </source>
</evidence>
<gene>
    <name evidence="2" type="ORF">NDU88_002382</name>
</gene>
<dbReference type="Proteomes" id="UP001066276">
    <property type="component" value="Chromosome 4_2"/>
</dbReference>
<dbReference type="AlphaFoldDB" id="A0AAV7SD32"/>
<comment type="caution">
    <text evidence="2">The sequence shown here is derived from an EMBL/GenBank/DDBJ whole genome shotgun (WGS) entry which is preliminary data.</text>
</comment>
<protein>
    <submittedName>
        <fullName evidence="2">Uncharacterized protein</fullName>
    </submittedName>
</protein>
<evidence type="ECO:0000313" key="2">
    <source>
        <dbReference type="EMBL" id="KAJ1161902.1"/>
    </source>
</evidence>
<feature type="compositionally biased region" description="Low complexity" evidence="1">
    <location>
        <begin position="56"/>
        <end position="75"/>
    </location>
</feature>
<organism evidence="2 3">
    <name type="scientific">Pleurodeles waltl</name>
    <name type="common">Iberian ribbed newt</name>
    <dbReference type="NCBI Taxonomy" id="8319"/>
    <lineage>
        <taxon>Eukaryota</taxon>
        <taxon>Metazoa</taxon>
        <taxon>Chordata</taxon>
        <taxon>Craniata</taxon>
        <taxon>Vertebrata</taxon>
        <taxon>Euteleostomi</taxon>
        <taxon>Amphibia</taxon>
        <taxon>Batrachia</taxon>
        <taxon>Caudata</taxon>
        <taxon>Salamandroidea</taxon>
        <taxon>Salamandridae</taxon>
        <taxon>Pleurodelinae</taxon>
        <taxon>Pleurodeles</taxon>
    </lineage>
</organism>
<name>A0AAV7SD32_PLEWA</name>
<sequence>MLAAVPGKSVPPPVPPARSAARFCPARARVYTLVPGLLARARAPAPRATSAVRTHSAGSRAGSAALPLAPSDSPAVQQRVAPGPGFECTDNLRAPPE</sequence>
<feature type="region of interest" description="Disordered" evidence="1">
    <location>
        <begin position="42"/>
        <end position="97"/>
    </location>
</feature>
<proteinExistence type="predicted"/>
<accession>A0AAV7SD32</accession>